<proteinExistence type="predicted"/>
<dbReference type="EMBL" id="JAPWTJ010000593">
    <property type="protein sequence ID" value="KAJ8977049.1"/>
    <property type="molecule type" value="Genomic_DNA"/>
</dbReference>
<comment type="caution">
    <text evidence="1">The sequence shown here is derived from an EMBL/GenBank/DDBJ whole genome shotgun (WGS) entry which is preliminary data.</text>
</comment>
<keyword evidence="2" id="KW-1185">Reference proteome</keyword>
<name>A0ABQ9JHI2_9CUCU</name>
<reference evidence="1" key="1">
    <citation type="journal article" date="2023" name="Insect Mol. Biol.">
        <title>Genome sequencing provides insights into the evolution of gene families encoding plant cell wall-degrading enzymes in longhorned beetles.</title>
        <authorList>
            <person name="Shin N.R."/>
            <person name="Okamura Y."/>
            <person name="Kirsch R."/>
            <person name="Pauchet Y."/>
        </authorList>
    </citation>
    <scope>NUCLEOTIDE SEQUENCE</scope>
    <source>
        <strain evidence="1">MMC_N1</strain>
    </source>
</reference>
<organism evidence="1 2">
    <name type="scientific">Molorchus minor</name>
    <dbReference type="NCBI Taxonomy" id="1323400"/>
    <lineage>
        <taxon>Eukaryota</taxon>
        <taxon>Metazoa</taxon>
        <taxon>Ecdysozoa</taxon>
        <taxon>Arthropoda</taxon>
        <taxon>Hexapoda</taxon>
        <taxon>Insecta</taxon>
        <taxon>Pterygota</taxon>
        <taxon>Neoptera</taxon>
        <taxon>Endopterygota</taxon>
        <taxon>Coleoptera</taxon>
        <taxon>Polyphaga</taxon>
        <taxon>Cucujiformia</taxon>
        <taxon>Chrysomeloidea</taxon>
        <taxon>Cerambycidae</taxon>
        <taxon>Lamiinae</taxon>
        <taxon>Monochamini</taxon>
        <taxon>Molorchus</taxon>
    </lineage>
</organism>
<sequence length="84" mass="9339">MPTKNGRQDKVARGFVDNTINSVLETWINPPFDAADFVGCDNDGQVEDDAILMAIQSWFAIRLMRQRTVSNSAERGVALVQVLN</sequence>
<protein>
    <submittedName>
        <fullName evidence="1">Uncharacterized protein</fullName>
    </submittedName>
</protein>
<evidence type="ECO:0000313" key="2">
    <source>
        <dbReference type="Proteomes" id="UP001162164"/>
    </source>
</evidence>
<dbReference type="Proteomes" id="UP001162164">
    <property type="component" value="Unassembled WGS sequence"/>
</dbReference>
<accession>A0ABQ9JHI2</accession>
<evidence type="ECO:0000313" key="1">
    <source>
        <dbReference type="EMBL" id="KAJ8977049.1"/>
    </source>
</evidence>
<gene>
    <name evidence="1" type="ORF">NQ317_000934</name>
</gene>